<name>A0A9P9RCW2_FUSSL</name>
<evidence type="ECO:0000259" key="2">
    <source>
        <dbReference type="Pfam" id="PF04909"/>
    </source>
</evidence>
<dbReference type="Gene3D" id="3.20.20.140">
    <property type="entry name" value="Metal-dependent hydrolases"/>
    <property type="match status" value="1"/>
</dbReference>
<feature type="region of interest" description="Disordered" evidence="1">
    <location>
        <begin position="41"/>
        <end position="67"/>
    </location>
</feature>
<dbReference type="GO" id="GO:0016787">
    <property type="term" value="F:hydrolase activity"/>
    <property type="evidence" value="ECO:0007669"/>
    <property type="project" value="InterPro"/>
</dbReference>
<sequence length="413" mass="45770">MPCRSLGCAASARATASSAAAFNPAQPRHFTRTNIFTCKSTPTDHGSLKRRRLLGSDRPPSFLSWDSPSRARSLTLFPRQNPPPPTSPPCPDDLNTNNSIANRVQGLIFGHATAAAAIAMTSPPPRPLAERIPPGAWDSHMHVLDVENYALSPAAMYRPNSHSLQDALSFEAQVGIRNIVLVQPSIYGLDNTCLIDTLRDLGPERGRGVVAFDPPAMTPDTLRQWHDLGVRAVRLNVQSNELTVDAQELADQLHEYADVVRPFGWAVQVYVPMHMITLLEPIIPSLNIRFCIDHIGYPSLRGHNSADPYDLPGFASLARLLKNGHTYVKLSAPYRMSLRPDHSDIEPIAKEVIRLGGTSHVVFATDWPHTRYEGLDIKPWMETVLDWCGDDEYLIQRLFTGNAEDLWDVPKSS</sequence>
<dbReference type="PANTHER" id="PTHR35563:SF2">
    <property type="entry name" value="BARREL METAL-DEPENDENT HYDROLASE, PUTATIVE (AFU_ORTHOLOGUE AFUA_1G16240)-RELATED"/>
    <property type="match status" value="1"/>
</dbReference>
<dbReference type="InterPro" id="IPR052358">
    <property type="entry name" value="Aro_Compnd_Degr_Hydrolases"/>
</dbReference>
<evidence type="ECO:0000313" key="3">
    <source>
        <dbReference type="EMBL" id="KAH7273430.1"/>
    </source>
</evidence>
<feature type="domain" description="Amidohydrolase-related" evidence="2">
    <location>
        <begin position="138"/>
        <end position="408"/>
    </location>
</feature>
<protein>
    <recommendedName>
        <fullName evidence="2">Amidohydrolase-related domain-containing protein</fullName>
    </recommendedName>
</protein>
<proteinExistence type="predicted"/>
<organism evidence="3 4">
    <name type="scientific">Fusarium solani</name>
    <name type="common">Filamentous fungus</name>
    <dbReference type="NCBI Taxonomy" id="169388"/>
    <lineage>
        <taxon>Eukaryota</taxon>
        <taxon>Fungi</taxon>
        <taxon>Dikarya</taxon>
        <taxon>Ascomycota</taxon>
        <taxon>Pezizomycotina</taxon>
        <taxon>Sordariomycetes</taxon>
        <taxon>Hypocreomycetidae</taxon>
        <taxon>Hypocreales</taxon>
        <taxon>Nectriaceae</taxon>
        <taxon>Fusarium</taxon>
        <taxon>Fusarium solani species complex</taxon>
    </lineage>
</organism>
<accession>A0A9P9RCW2</accession>
<comment type="caution">
    <text evidence="3">The sequence shown here is derived from an EMBL/GenBank/DDBJ whole genome shotgun (WGS) entry which is preliminary data.</text>
</comment>
<dbReference type="EMBL" id="JAGTJS010000002">
    <property type="protein sequence ID" value="KAH7273430.1"/>
    <property type="molecule type" value="Genomic_DNA"/>
</dbReference>
<evidence type="ECO:0000256" key="1">
    <source>
        <dbReference type="SAM" id="MobiDB-lite"/>
    </source>
</evidence>
<dbReference type="InterPro" id="IPR006680">
    <property type="entry name" value="Amidohydro-rel"/>
</dbReference>
<dbReference type="SUPFAM" id="SSF51556">
    <property type="entry name" value="Metallo-dependent hydrolases"/>
    <property type="match status" value="1"/>
</dbReference>
<dbReference type="InterPro" id="IPR032466">
    <property type="entry name" value="Metal_Hydrolase"/>
</dbReference>
<dbReference type="OrthoDB" id="2135488at2759"/>
<evidence type="ECO:0000313" key="4">
    <source>
        <dbReference type="Proteomes" id="UP000736672"/>
    </source>
</evidence>
<reference evidence="3" key="1">
    <citation type="journal article" date="2021" name="Nat. Commun.">
        <title>Genetic determinants of endophytism in the Arabidopsis root mycobiome.</title>
        <authorList>
            <person name="Mesny F."/>
            <person name="Miyauchi S."/>
            <person name="Thiergart T."/>
            <person name="Pickel B."/>
            <person name="Atanasova L."/>
            <person name="Karlsson M."/>
            <person name="Huettel B."/>
            <person name="Barry K.W."/>
            <person name="Haridas S."/>
            <person name="Chen C."/>
            <person name="Bauer D."/>
            <person name="Andreopoulos W."/>
            <person name="Pangilinan J."/>
            <person name="LaButti K."/>
            <person name="Riley R."/>
            <person name="Lipzen A."/>
            <person name="Clum A."/>
            <person name="Drula E."/>
            <person name="Henrissat B."/>
            <person name="Kohler A."/>
            <person name="Grigoriev I.V."/>
            <person name="Martin F.M."/>
            <person name="Hacquard S."/>
        </authorList>
    </citation>
    <scope>NUCLEOTIDE SEQUENCE</scope>
    <source>
        <strain evidence="3">FSSC 5 MPI-SDFR-AT-0091</strain>
    </source>
</reference>
<dbReference type="PANTHER" id="PTHR35563">
    <property type="entry name" value="BARREL METAL-DEPENDENT HYDROLASE, PUTATIVE (AFU_ORTHOLOGUE AFUA_1G16240)-RELATED"/>
    <property type="match status" value="1"/>
</dbReference>
<gene>
    <name evidence="3" type="ORF">B0J15DRAFT_477126</name>
</gene>
<dbReference type="Proteomes" id="UP000736672">
    <property type="component" value="Unassembled WGS sequence"/>
</dbReference>
<dbReference type="AlphaFoldDB" id="A0A9P9RCW2"/>
<keyword evidence="4" id="KW-1185">Reference proteome</keyword>
<dbReference type="Pfam" id="PF04909">
    <property type="entry name" value="Amidohydro_2"/>
    <property type="match status" value="1"/>
</dbReference>